<dbReference type="AlphaFoldDB" id="A0A8D8ZBC6"/>
<organism evidence="1">
    <name type="scientific">Cacopsylla melanoneura</name>
    <dbReference type="NCBI Taxonomy" id="428564"/>
    <lineage>
        <taxon>Eukaryota</taxon>
        <taxon>Metazoa</taxon>
        <taxon>Ecdysozoa</taxon>
        <taxon>Arthropoda</taxon>
        <taxon>Hexapoda</taxon>
        <taxon>Insecta</taxon>
        <taxon>Pterygota</taxon>
        <taxon>Neoptera</taxon>
        <taxon>Paraneoptera</taxon>
        <taxon>Hemiptera</taxon>
        <taxon>Sternorrhyncha</taxon>
        <taxon>Psylloidea</taxon>
        <taxon>Psyllidae</taxon>
        <taxon>Psyllinae</taxon>
        <taxon>Cacopsylla</taxon>
    </lineage>
</organism>
<sequence length="106" mass="12175">MFHLRYLAQSKSLSLSLAPLLLHLQAPLRLHPRELRRSWLKPEVTPRPGRPGSLLLETVTYGDCSLKSSSKYHHGMSNVSTREVRSWAKCWICWKVGEFLRTTTSS</sequence>
<protein>
    <submittedName>
        <fullName evidence="1">Uncharacterized protein</fullName>
    </submittedName>
</protein>
<reference evidence="1" key="1">
    <citation type="submission" date="2021-05" db="EMBL/GenBank/DDBJ databases">
        <authorList>
            <person name="Alioto T."/>
            <person name="Alioto T."/>
            <person name="Gomez Garrido J."/>
        </authorList>
    </citation>
    <scope>NUCLEOTIDE SEQUENCE</scope>
</reference>
<dbReference type="EMBL" id="HBUF01582764">
    <property type="protein sequence ID" value="CAG6770758.1"/>
    <property type="molecule type" value="Transcribed_RNA"/>
</dbReference>
<name>A0A8D8ZBC6_9HEMI</name>
<dbReference type="EMBL" id="HBUF01462610">
    <property type="protein sequence ID" value="CAG6744242.1"/>
    <property type="molecule type" value="Transcribed_RNA"/>
</dbReference>
<accession>A0A8D8ZBC6</accession>
<dbReference type="EMBL" id="HBUF01582765">
    <property type="protein sequence ID" value="CAG6770760.1"/>
    <property type="molecule type" value="Transcribed_RNA"/>
</dbReference>
<dbReference type="EMBL" id="HBUF01269739">
    <property type="protein sequence ID" value="CAG6684897.1"/>
    <property type="molecule type" value="Transcribed_RNA"/>
</dbReference>
<evidence type="ECO:0000313" key="1">
    <source>
        <dbReference type="EMBL" id="CAG6744242.1"/>
    </source>
</evidence>
<proteinExistence type="predicted"/>